<keyword evidence="1" id="KW-0812">Transmembrane</keyword>
<feature type="transmembrane region" description="Helical" evidence="1">
    <location>
        <begin position="12"/>
        <end position="30"/>
    </location>
</feature>
<sequence>MYKNIFKNEMTNRVINIIGAFLFGAVWDYFRWPESSHLVLLLFTLVVNIWVLSAISYEAYKIKEYKSSTYNEEHL</sequence>
<evidence type="ECO:0000256" key="1">
    <source>
        <dbReference type="SAM" id="Phobius"/>
    </source>
</evidence>
<dbReference type="EMBL" id="CP095073">
    <property type="protein sequence ID" value="UOQ45382.1"/>
    <property type="molecule type" value="Genomic_DNA"/>
</dbReference>
<gene>
    <name evidence="2" type="ORF">MUN89_05395</name>
</gene>
<proteinExistence type="predicted"/>
<name>A0ABY4ELQ6_9BACI</name>
<dbReference type="RefSeq" id="WP_244712063.1">
    <property type="nucleotide sequence ID" value="NZ_CP095073.1"/>
</dbReference>
<organism evidence="2 3">
    <name type="scientific">Halobacillus salinarum</name>
    <dbReference type="NCBI Taxonomy" id="2932257"/>
    <lineage>
        <taxon>Bacteria</taxon>
        <taxon>Bacillati</taxon>
        <taxon>Bacillota</taxon>
        <taxon>Bacilli</taxon>
        <taxon>Bacillales</taxon>
        <taxon>Bacillaceae</taxon>
        <taxon>Halobacillus</taxon>
    </lineage>
</organism>
<evidence type="ECO:0000313" key="3">
    <source>
        <dbReference type="Proteomes" id="UP000831787"/>
    </source>
</evidence>
<feature type="transmembrane region" description="Helical" evidence="1">
    <location>
        <begin position="36"/>
        <end position="57"/>
    </location>
</feature>
<keyword evidence="1" id="KW-0472">Membrane</keyword>
<keyword evidence="3" id="KW-1185">Reference proteome</keyword>
<reference evidence="2 3" key="1">
    <citation type="submission" date="2022-04" db="EMBL/GenBank/DDBJ databases">
        <title>Halobacillus sp. isolated from saltern.</title>
        <authorList>
            <person name="Won M."/>
            <person name="Lee C.-M."/>
            <person name="Woen H.-Y."/>
            <person name="Kwon S.-W."/>
        </authorList>
    </citation>
    <scope>NUCLEOTIDE SEQUENCE [LARGE SCALE GENOMIC DNA]</scope>
    <source>
        <strain evidence="2 3">SSBR10-3</strain>
    </source>
</reference>
<dbReference type="Proteomes" id="UP000831787">
    <property type="component" value="Chromosome"/>
</dbReference>
<keyword evidence="1" id="KW-1133">Transmembrane helix</keyword>
<evidence type="ECO:0000313" key="2">
    <source>
        <dbReference type="EMBL" id="UOQ45382.1"/>
    </source>
</evidence>
<protein>
    <submittedName>
        <fullName evidence="2">Uncharacterized protein</fullName>
    </submittedName>
</protein>
<accession>A0ABY4ELQ6</accession>